<evidence type="ECO:0000256" key="2">
    <source>
        <dbReference type="ARBA" id="ARBA00022490"/>
    </source>
</evidence>
<reference evidence="6" key="1">
    <citation type="submission" date="2021-06" db="EMBL/GenBank/DDBJ databases">
        <authorList>
            <person name="Kallberg Y."/>
            <person name="Tangrot J."/>
            <person name="Rosling A."/>
        </authorList>
    </citation>
    <scope>NUCLEOTIDE SEQUENCE</scope>
    <source>
        <strain evidence="6">FL966</strain>
    </source>
</reference>
<feature type="region of interest" description="Disordered" evidence="5">
    <location>
        <begin position="162"/>
        <end position="228"/>
    </location>
</feature>
<sequence length="228" mass="25246">MLCFVKMTKGKKQIKIQKNPMLGSFPPPNLSLTKMEDDPPDFELTEVPPFTKIATDDSAYKTWVCLYPVYFDSTKSHQEGRRVIRELAVPNPLAKDLAESVKKLGLSCVFEPHKTHPRNWDNPGRVRVQLFNEQKIPLNSNIPTRKELIKQVALTMSEVQKNNPQQFPPNHSPAVSRGILKEGKSNDSGSTTSSTSAPVTGQATSGSGSNTSTTSTASPQKKKRKGRK</sequence>
<dbReference type="HAMAP" id="MF_00305">
    <property type="entry name" value="SRP19"/>
    <property type="match status" value="1"/>
</dbReference>
<comment type="caution">
    <text evidence="6">The sequence shown here is derived from an EMBL/GenBank/DDBJ whole genome shotgun (WGS) entry which is preliminary data.</text>
</comment>
<dbReference type="Proteomes" id="UP000789759">
    <property type="component" value="Unassembled WGS sequence"/>
</dbReference>
<dbReference type="InterPro" id="IPR002778">
    <property type="entry name" value="Signal_recog_particle_SRP19"/>
</dbReference>
<protein>
    <submittedName>
        <fullName evidence="6">1347_t:CDS:1</fullName>
    </submittedName>
</protein>
<proteinExistence type="inferred from homology"/>
<keyword evidence="3" id="KW-0733">Signal recognition particle</keyword>
<dbReference type="EMBL" id="CAJVQA010007808">
    <property type="protein sequence ID" value="CAG8662251.1"/>
    <property type="molecule type" value="Genomic_DNA"/>
</dbReference>
<gene>
    <name evidence="6" type="ORF">CPELLU_LOCUS9857</name>
</gene>
<dbReference type="AlphaFoldDB" id="A0A9N9E668"/>
<accession>A0A9N9E668</accession>
<evidence type="ECO:0000256" key="4">
    <source>
        <dbReference type="ARBA" id="ARBA00023274"/>
    </source>
</evidence>
<evidence type="ECO:0000256" key="1">
    <source>
        <dbReference type="ARBA" id="ARBA00004496"/>
    </source>
</evidence>
<dbReference type="PANTHER" id="PTHR17453:SF0">
    <property type="entry name" value="SIGNAL RECOGNITION PARTICLE 19 KDA PROTEIN"/>
    <property type="match status" value="1"/>
</dbReference>
<dbReference type="InterPro" id="IPR036521">
    <property type="entry name" value="SRP19-like_sf"/>
</dbReference>
<dbReference type="SUPFAM" id="SSF69695">
    <property type="entry name" value="SRP19"/>
    <property type="match status" value="1"/>
</dbReference>
<evidence type="ECO:0000313" key="6">
    <source>
        <dbReference type="EMBL" id="CAG8662251.1"/>
    </source>
</evidence>
<dbReference type="GO" id="GO:0008312">
    <property type="term" value="F:7S RNA binding"/>
    <property type="evidence" value="ECO:0007669"/>
    <property type="project" value="InterPro"/>
</dbReference>
<feature type="compositionally biased region" description="Low complexity" evidence="5">
    <location>
        <begin position="188"/>
        <end position="218"/>
    </location>
</feature>
<evidence type="ECO:0000313" key="7">
    <source>
        <dbReference type="Proteomes" id="UP000789759"/>
    </source>
</evidence>
<keyword evidence="7" id="KW-1185">Reference proteome</keyword>
<dbReference type="GO" id="GO:0006617">
    <property type="term" value="P:SRP-dependent cotranslational protein targeting to membrane, signal sequence recognition"/>
    <property type="evidence" value="ECO:0007669"/>
    <property type="project" value="TreeGrafter"/>
</dbReference>
<evidence type="ECO:0000256" key="3">
    <source>
        <dbReference type="ARBA" id="ARBA00023135"/>
    </source>
</evidence>
<dbReference type="FunFam" id="3.30.56.30:FF:000003">
    <property type="entry name" value="Signal recognition particle SEC65 subunit"/>
    <property type="match status" value="1"/>
</dbReference>
<organism evidence="6 7">
    <name type="scientific">Cetraspora pellucida</name>
    <dbReference type="NCBI Taxonomy" id="1433469"/>
    <lineage>
        <taxon>Eukaryota</taxon>
        <taxon>Fungi</taxon>
        <taxon>Fungi incertae sedis</taxon>
        <taxon>Mucoromycota</taxon>
        <taxon>Glomeromycotina</taxon>
        <taxon>Glomeromycetes</taxon>
        <taxon>Diversisporales</taxon>
        <taxon>Gigasporaceae</taxon>
        <taxon>Cetraspora</taxon>
    </lineage>
</organism>
<name>A0A9N9E668_9GLOM</name>
<dbReference type="OrthoDB" id="2190947at2759"/>
<evidence type="ECO:0000256" key="5">
    <source>
        <dbReference type="SAM" id="MobiDB-lite"/>
    </source>
</evidence>
<dbReference type="Pfam" id="PF01922">
    <property type="entry name" value="SRP19"/>
    <property type="match status" value="1"/>
</dbReference>
<comment type="subcellular location">
    <subcellularLocation>
        <location evidence="1">Cytoplasm</location>
    </subcellularLocation>
</comment>
<dbReference type="PANTHER" id="PTHR17453">
    <property type="entry name" value="SIGNAL RECOGNITION PARTICLE 19 KD PROTEIN"/>
    <property type="match status" value="1"/>
</dbReference>
<keyword evidence="4" id="KW-0687">Ribonucleoprotein</keyword>
<dbReference type="Gene3D" id="3.30.56.30">
    <property type="entry name" value="Signal recognition particle, SRP19-like subunit"/>
    <property type="match status" value="1"/>
</dbReference>
<keyword evidence="2" id="KW-0963">Cytoplasm</keyword>
<dbReference type="GO" id="GO:0005786">
    <property type="term" value="C:signal recognition particle, endoplasmic reticulum targeting"/>
    <property type="evidence" value="ECO:0007669"/>
    <property type="project" value="UniProtKB-KW"/>
</dbReference>
<dbReference type="InterPro" id="IPR022938">
    <property type="entry name" value="SRP19_arc-type"/>
</dbReference>